<accession>A0A7C8GS55</accession>
<dbReference type="GO" id="GO:0034220">
    <property type="term" value="P:monoatomic ion transmembrane transport"/>
    <property type="evidence" value="ECO:0007669"/>
    <property type="project" value="UniProtKB-KW"/>
</dbReference>
<protein>
    <submittedName>
        <fullName evidence="3">Two pore domain potassium channel family protein</fullName>
    </submittedName>
</protein>
<feature type="transmembrane region" description="Helical" evidence="1">
    <location>
        <begin position="105"/>
        <end position="123"/>
    </location>
</feature>
<dbReference type="Proteomes" id="UP000480246">
    <property type="component" value="Unassembled WGS sequence"/>
</dbReference>
<proteinExistence type="predicted"/>
<keyword evidence="3" id="KW-0813">Transport</keyword>
<keyword evidence="4" id="KW-1185">Reference proteome</keyword>
<keyword evidence="1" id="KW-0472">Membrane</keyword>
<dbReference type="RefSeq" id="WP_153406062.1">
    <property type="nucleotide sequence ID" value="NZ_ML762440.1"/>
</dbReference>
<comment type="caution">
    <text evidence="3">The sequence shown here is derived from an EMBL/GenBank/DDBJ whole genome shotgun (WGS) entry which is preliminary data.</text>
</comment>
<evidence type="ECO:0000259" key="2">
    <source>
        <dbReference type="Pfam" id="PF07885"/>
    </source>
</evidence>
<organism evidence="3 4">
    <name type="scientific">Gracilibacillus oryzae</name>
    <dbReference type="NCBI Taxonomy" id="1672701"/>
    <lineage>
        <taxon>Bacteria</taxon>
        <taxon>Bacillati</taxon>
        <taxon>Bacillota</taxon>
        <taxon>Bacilli</taxon>
        <taxon>Bacillales</taxon>
        <taxon>Bacillaceae</taxon>
        <taxon>Gracilibacillus</taxon>
    </lineage>
</organism>
<feature type="domain" description="Potassium channel" evidence="2">
    <location>
        <begin position="45"/>
        <end position="123"/>
    </location>
</feature>
<dbReference type="Gene3D" id="1.10.287.70">
    <property type="match status" value="1"/>
</dbReference>
<evidence type="ECO:0000313" key="4">
    <source>
        <dbReference type="Proteomes" id="UP000480246"/>
    </source>
</evidence>
<reference evidence="3 4" key="1">
    <citation type="submission" date="2019-10" db="EMBL/GenBank/DDBJ databases">
        <title>Gracilibacillus sp. nov. isolated from rice seeds.</title>
        <authorList>
            <person name="He S."/>
        </authorList>
    </citation>
    <scope>NUCLEOTIDE SEQUENCE [LARGE SCALE GENOMIC DNA]</scope>
    <source>
        <strain evidence="3 4">TD8</strain>
    </source>
</reference>
<keyword evidence="1" id="KW-1133">Transmembrane helix</keyword>
<dbReference type="InterPro" id="IPR013099">
    <property type="entry name" value="K_chnl_dom"/>
</dbReference>
<name>A0A7C8GS55_9BACI</name>
<dbReference type="AlphaFoldDB" id="A0A7C8GS55"/>
<keyword evidence="3" id="KW-0406">Ion transport</keyword>
<sequence length="135" mass="15180">MANVLIIIAVVFIIINLYYFFTDKNYRKSYLSTILLRKLFFVVFGLTFGFALIYYALSFNETVVVQSLSSMTPIEPTFGNLLYFSGETILSVGYGDMVPVNSARFFSLLQASLGVLLPTAYFLKALDKSSDKEDS</sequence>
<dbReference type="OrthoDB" id="9813518at2"/>
<feature type="transmembrane region" description="Helical" evidence="1">
    <location>
        <begin position="6"/>
        <end position="22"/>
    </location>
</feature>
<evidence type="ECO:0000256" key="1">
    <source>
        <dbReference type="SAM" id="Phobius"/>
    </source>
</evidence>
<dbReference type="Pfam" id="PF07885">
    <property type="entry name" value="Ion_trans_2"/>
    <property type="match status" value="1"/>
</dbReference>
<dbReference type="SUPFAM" id="SSF81324">
    <property type="entry name" value="Voltage-gated potassium channels"/>
    <property type="match status" value="1"/>
</dbReference>
<gene>
    <name evidence="3" type="ORF">F9U64_16845</name>
</gene>
<evidence type="ECO:0000313" key="3">
    <source>
        <dbReference type="EMBL" id="KAB8127935.1"/>
    </source>
</evidence>
<keyword evidence="3" id="KW-0407">Ion channel</keyword>
<dbReference type="EMBL" id="WEID01000086">
    <property type="protein sequence ID" value="KAB8127935.1"/>
    <property type="molecule type" value="Genomic_DNA"/>
</dbReference>
<keyword evidence="1" id="KW-0812">Transmembrane</keyword>
<feature type="transmembrane region" description="Helical" evidence="1">
    <location>
        <begin position="34"/>
        <end position="57"/>
    </location>
</feature>